<evidence type="ECO:0000256" key="6">
    <source>
        <dbReference type="ARBA" id="ARBA00023136"/>
    </source>
</evidence>
<evidence type="ECO:0000256" key="3">
    <source>
        <dbReference type="ARBA" id="ARBA00022692"/>
    </source>
</evidence>
<evidence type="ECO:0000256" key="1">
    <source>
        <dbReference type="ARBA" id="ARBA00004141"/>
    </source>
</evidence>
<keyword evidence="2" id="KW-0813">Transport</keyword>
<evidence type="ECO:0000256" key="5">
    <source>
        <dbReference type="ARBA" id="ARBA00023065"/>
    </source>
</evidence>
<evidence type="ECO:0000256" key="11">
    <source>
        <dbReference type="SAM" id="SignalP"/>
    </source>
</evidence>
<dbReference type="Proteomes" id="UP000285794">
    <property type="component" value="Unassembled WGS sequence"/>
</dbReference>
<evidence type="ECO:0000259" key="13">
    <source>
        <dbReference type="SMART" id="SM00079"/>
    </source>
</evidence>
<dbReference type="Pfam" id="PF00060">
    <property type="entry name" value="Lig_chan"/>
    <property type="match status" value="1"/>
</dbReference>
<dbReference type="InterPro" id="IPR015683">
    <property type="entry name" value="Ionotropic_Glu_rcpt"/>
</dbReference>
<keyword evidence="9" id="KW-0407">Ion channel</keyword>
<feature type="domain" description="Ionotropic glutamate receptor C-terminal" evidence="13">
    <location>
        <begin position="34"/>
        <end position="354"/>
    </location>
</feature>
<dbReference type="SMART" id="SM00079">
    <property type="entry name" value="PBPe"/>
    <property type="match status" value="1"/>
</dbReference>
<evidence type="ECO:0000256" key="4">
    <source>
        <dbReference type="ARBA" id="ARBA00022989"/>
    </source>
</evidence>
<feature type="domain" description="Solute-binding protein family 3/N-terminal" evidence="12">
    <location>
        <begin position="34"/>
        <end position="363"/>
    </location>
</feature>
<evidence type="ECO:0000313" key="15">
    <source>
        <dbReference type="Proteomes" id="UP000285794"/>
    </source>
</evidence>
<dbReference type="InterPro" id="IPR001638">
    <property type="entry name" value="Solute-binding_3/MltF_N"/>
</dbReference>
<evidence type="ECO:0000259" key="12">
    <source>
        <dbReference type="SMART" id="SM00062"/>
    </source>
</evidence>
<organism evidence="14 15">
    <name type="scientific">Ancylomarina euxinus</name>
    <dbReference type="NCBI Taxonomy" id="2283627"/>
    <lineage>
        <taxon>Bacteria</taxon>
        <taxon>Pseudomonadati</taxon>
        <taxon>Bacteroidota</taxon>
        <taxon>Bacteroidia</taxon>
        <taxon>Marinilabiliales</taxon>
        <taxon>Marinifilaceae</taxon>
        <taxon>Ancylomarina</taxon>
    </lineage>
</organism>
<evidence type="ECO:0000256" key="10">
    <source>
        <dbReference type="SAM" id="Phobius"/>
    </source>
</evidence>
<dbReference type="RefSeq" id="WP_125031194.1">
    <property type="nucleotide sequence ID" value="NZ_JAPXVP010000005.1"/>
</dbReference>
<evidence type="ECO:0000256" key="9">
    <source>
        <dbReference type="ARBA" id="ARBA00023303"/>
    </source>
</evidence>
<gene>
    <name evidence="14" type="ORF">DWB61_12375</name>
</gene>
<keyword evidence="11" id="KW-0732">Signal</keyword>
<accession>A0A425XZA9</accession>
<evidence type="ECO:0000313" key="14">
    <source>
        <dbReference type="EMBL" id="RRG20531.1"/>
    </source>
</evidence>
<comment type="caution">
    <text evidence="14">The sequence shown here is derived from an EMBL/GenBank/DDBJ whole genome shotgun (WGS) entry which is preliminary data.</text>
</comment>
<feature type="transmembrane region" description="Helical" evidence="10">
    <location>
        <begin position="210"/>
        <end position="234"/>
    </location>
</feature>
<sequence length="364" mass="41230">MKLKASIYLSVLILLFICATLNEEVHAEKSIDKVLVVGTKESPPFSFKNNKGNWTGISIELWEDIAAEMGLKYQYREHTVKGLLDGVANHSLDAAVSALTHTTEREERFDFTHPFYNTGLGIAVQTKRGSVWKAVLKEFLSTEFLEIIGVLLGTMMLIGFIIWMFERKKNQKDFGGTTREGIGSGIWWSVVTMTAVGYGDKVPKTLGGRLFATIWMFTGIILISTFIATITSVLTVSQLEYAIDGPEDLRVNTVGTIRYTTSEIYMHENHIVYIPYDTLTEALEALDIGIINALVYDAPLLQYFINRDYKGKIEVLPSTFLRQDYGIALQQGSQFREPINRILLRRIHQQDWQDLLYKHLGGQE</sequence>
<feature type="chain" id="PRO_5019132848" evidence="11">
    <location>
        <begin position="28"/>
        <end position="364"/>
    </location>
</feature>
<feature type="signal peptide" evidence="11">
    <location>
        <begin position="1"/>
        <end position="27"/>
    </location>
</feature>
<dbReference type="AlphaFoldDB" id="A0A425XZA9"/>
<dbReference type="SUPFAM" id="SSF81324">
    <property type="entry name" value="Voltage-gated potassium channels"/>
    <property type="match status" value="1"/>
</dbReference>
<keyword evidence="4 10" id="KW-1133">Transmembrane helix</keyword>
<keyword evidence="5" id="KW-0406">Ion transport</keyword>
<dbReference type="Gene3D" id="3.40.190.10">
    <property type="entry name" value="Periplasmic binding protein-like II"/>
    <property type="match status" value="2"/>
</dbReference>
<keyword evidence="6 10" id="KW-0472">Membrane</keyword>
<comment type="subcellular location">
    <subcellularLocation>
        <location evidence="1">Membrane</location>
        <topology evidence="1">Multi-pass membrane protein</topology>
    </subcellularLocation>
</comment>
<keyword evidence="15" id="KW-1185">Reference proteome</keyword>
<dbReference type="PRINTS" id="PR00169">
    <property type="entry name" value="KCHANNEL"/>
</dbReference>
<evidence type="ECO:0000256" key="8">
    <source>
        <dbReference type="ARBA" id="ARBA00023180"/>
    </source>
</evidence>
<reference evidence="14 15" key="1">
    <citation type="submission" date="2018-07" db="EMBL/GenBank/DDBJ databases">
        <title>Draft genome sequence of Ancylomarina sp. M1P.</title>
        <authorList>
            <person name="Yadav S."/>
            <person name="Villanueva L."/>
            <person name="Damste J.S.S."/>
        </authorList>
    </citation>
    <scope>NUCLEOTIDE SEQUENCE [LARGE SCALE GENOMIC DNA]</scope>
    <source>
        <strain evidence="14 15">M1P</strain>
    </source>
</reference>
<protein>
    <submittedName>
        <fullName evidence="14">ABC transporter substrate-binding protein</fullName>
    </submittedName>
</protein>
<dbReference type="OrthoDB" id="9799090at2"/>
<keyword evidence="3 10" id="KW-0812">Transmembrane</keyword>
<dbReference type="Pfam" id="PF00497">
    <property type="entry name" value="SBP_bac_3"/>
    <property type="match status" value="1"/>
</dbReference>
<keyword evidence="8" id="KW-0325">Glycoprotein</keyword>
<proteinExistence type="predicted"/>
<keyword evidence="7" id="KW-0675">Receptor</keyword>
<evidence type="ECO:0000256" key="7">
    <source>
        <dbReference type="ARBA" id="ARBA00023170"/>
    </source>
</evidence>
<dbReference type="Gene3D" id="1.10.287.70">
    <property type="match status" value="1"/>
</dbReference>
<name>A0A425XZA9_9BACT</name>
<dbReference type="PANTHER" id="PTHR18966">
    <property type="entry name" value="IONOTROPIC GLUTAMATE RECEPTOR"/>
    <property type="match status" value="1"/>
</dbReference>
<dbReference type="InterPro" id="IPR001320">
    <property type="entry name" value="Iontro_rcpt_C"/>
</dbReference>
<dbReference type="GO" id="GO:0015276">
    <property type="term" value="F:ligand-gated monoatomic ion channel activity"/>
    <property type="evidence" value="ECO:0007669"/>
    <property type="project" value="InterPro"/>
</dbReference>
<evidence type="ECO:0000256" key="2">
    <source>
        <dbReference type="ARBA" id="ARBA00022448"/>
    </source>
</evidence>
<feature type="transmembrane region" description="Helical" evidence="10">
    <location>
        <begin position="144"/>
        <end position="165"/>
    </location>
</feature>
<dbReference type="SMART" id="SM00062">
    <property type="entry name" value="PBPb"/>
    <property type="match status" value="1"/>
</dbReference>
<dbReference type="SUPFAM" id="SSF53850">
    <property type="entry name" value="Periplasmic binding protein-like II"/>
    <property type="match status" value="1"/>
</dbReference>
<dbReference type="EMBL" id="QQWG01000012">
    <property type="protein sequence ID" value="RRG20531.1"/>
    <property type="molecule type" value="Genomic_DNA"/>
</dbReference>
<dbReference type="GO" id="GO:0016020">
    <property type="term" value="C:membrane"/>
    <property type="evidence" value="ECO:0007669"/>
    <property type="project" value="UniProtKB-SubCell"/>
</dbReference>